<evidence type="ECO:0000256" key="3">
    <source>
        <dbReference type="ARBA" id="ARBA00012739"/>
    </source>
</evidence>
<dbReference type="HAMAP" id="MF_00120">
    <property type="entry name" value="GatA"/>
    <property type="match status" value="1"/>
</dbReference>
<dbReference type="SUPFAM" id="SSF75304">
    <property type="entry name" value="Amidase signature (AS) enzymes"/>
    <property type="match status" value="1"/>
</dbReference>
<dbReference type="InterPro" id="IPR020556">
    <property type="entry name" value="Amidase_CS"/>
</dbReference>
<dbReference type="GO" id="GO:0005524">
    <property type="term" value="F:ATP binding"/>
    <property type="evidence" value="ECO:0007669"/>
    <property type="project" value="UniProtKB-KW"/>
</dbReference>
<organism evidence="12 13">
    <name type="scientific">Litorivicinus lipolyticus</name>
    <dbReference type="NCBI Taxonomy" id="418701"/>
    <lineage>
        <taxon>Bacteria</taxon>
        <taxon>Pseudomonadati</taxon>
        <taxon>Pseudomonadota</taxon>
        <taxon>Gammaproteobacteria</taxon>
        <taxon>Oceanospirillales</taxon>
        <taxon>Litorivicinaceae</taxon>
        <taxon>Litorivicinus</taxon>
    </lineage>
</organism>
<dbReference type="InterPro" id="IPR036928">
    <property type="entry name" value="AS_sf"/>
</dbReference>
<dbReference type="KEGG" id="llp:GH975_10625"/>
<evidence type="ECO:0000256" key="9">
    <source>
        <dbReference type="ARBA" id="ARBA00047407"/>
    </source>
</evidence>
<dbReference type="GO" id="GO:0030956">
    <property type="term" value="C:glutamyl-tRNA(Gln) amidotransferase complex"/>
    <property type="evidence" value="ECO:0007669"/>
    <property type="project" value="InterPro"/>
</dbReference>
<dbReference type="PANTHER" id="PTHR11895:SF151">
    <property type="entry name" value="GLUTAMYL-TRNA(GLN) AMIDOTRANSFERASE SUBUNIT A"/>
    <property type="match status" value="1"/>
</dbReference>
<dbReference type="RefSeq" id="WP_153714500.1">
    <property type="nucleotide sequence ID" value="NZ_CP045871.1"/>
</dbReference>
<keyword evidence="13" id="KW-1185">Reference proteome</keyword>
<sequence length="491" mass="52522">MSDLTIATLRQQLDALESGQISSLELVDAQLKRTEHLNGALNAFISIDRDGAMAAAAAADQARAMGQRAPLLGVPIAHKDLFCTQGLRTSCGSKMLDNFIAPYNATVVENLTEAGAVSLGKTNMDEFAMGSSNENSYYGPAVNPWGERRVPGGSSGGSAAAVAASMVAAATATDTGGSIRQPAAFTGTSGIKPTYGRCSRFGMVAYASSLDQAGPIAQTAEDLALMLSTMVSHDPKDSTSAHEGPEDFTRLLNNDVQGLRIGVPEQFFSQQLDDQVAQATRDALATLEQRGAVLVPVELPNLAHSLAAYYVIAPAEASANLSRFDGVRYGHRCDHPANLQDLYRRSRSEGFGLEVQRRILVGTYALSASFFDAYYVKAQQIRRLIKNDFMRAFETVDVIAGPTTPTPAFKIGEKSDDPADMYLQDVYTISANLAGLPGLSIPCGLVDGLPVGLQILGQHFDEARMLQLAHQYQLNTDWHQQRAPMLTEGAA</sequence>
<keyword evidence="8 10" id="KW-0648">Protein biosynthesis</keyword>
<comment type="function">
    <text evidence="10">Allows the formation of correctly charged Gln-tRNA(Gln) through the transamidation of misacylated Glu-tRNA(Gln) in organisms which lack glutaminyl-tRNA synthetase. The reaction takes place in the presence of glutamine and ATP through an activated gamma-phospho-Glu-tRNA(Gln).</text>
</comment>
<keyword evidence="12" id="KW-0808">Transferase</keyword>
<evidence type="ECO:0000256" key="1">
    <source>
        <dbReference type="ARBA" id="ARBA00008069"/>
    </source>
</evidence>
<feature type="domain" description="Amidase" evidence="11">
    <location>
        <begin position="25"/>
        <end position="466"/>
    </location>
</feature>
<evidence type="ECO:0000256" key="8">
    <source>
        <dbReference type="ARBA" id="ARBA00022917"/>
    </source>
</evidence>
<dbReference type="PANTHER" id="PTHR11895">
    <property type="entry name" value="TRANSAMIDASE"/>
    <property type="match status" value="1"/>
</dbReference>
<evidence type="ECO:0000259" key="11">
    <source>
        <dbReference type="Pfam" id="PF01425"/>
    </source>
</evidence>
<dbReference type="Gene3D" id="3.90.1300.10">
    <property type="entry name" value="Amidase signature (AS) domain"/>
    <property type="match status" value="1"/>
</dbReference>
<name>A0A5Q2QG83_9GAMM</name>
<dbReference type="Pfam" id="PF01425">
    <property type="entry name" value="Amidase"/>
    <property type="match status" value="1"/>
</dbReference>
<dbReference type="PROSITE" id="PS00571">
    <property type="entry name" value="AMIDASES"/>
    <property type="match status" value="1"/>
</dbReference>
<evidence type="ECO:0000256" key="4">
    <source>
        <dbReference type="ARBA" id="ARBA00014428"/>
    </source>
</evidence>
<evidence type="ECO:0000256" key="7">
    <source>
        <dbReference type="ARBA" id="ARBA00022840"/>
    </source>
</evidence>
<dbReference type="InterPro" id="IPR004412">
    <property type="entry name" value="GatA"/>
</dbReference>
<feature type="active site" description="Acyl-ester intermediate" evidence="10">
    <location>
        <position position="178"/>
    </location>
</feature>
<dbReference type="OrthoDB" id="8872210at2"/>
<evidence type="ECO:0000313" key="12">
    <source>
        <dbReference type="EMBL" id="QGG80997.1"/>
    </source>
</evidence>
<keyword evidence="6 10" id="KW-0547">Nucleotide-binding</keyword>
<evidence type="ECO:0000256" key="6">
    <source>
        <dbReference type="ARBA" id="ARBA00022741"/>
    </source>
</evidence>
<evidence type="ECO:0000256" key="2">
    <source>
        <dbReference type="ARBA" id="ARBA00011123"/>
    </source>
</evidence>
<dbReference type="EMBL" id="CP045871">
    <property type="protein sequence ID" value="QGG80997.1"/>
    <property type="molecule type" value="Genomic_DNA"/>
</dbReference>
<keyword evidence="7 10" id="KW-0067">ATP-binding</keyword>
<dbReference type="AlphaFoldDB" id="A0A5Q2QG83"/>
<evidence type="ECO:0000313" key="13">
    <source>
        <dbReference type="Proteomes" id="UP000388235"/>
    </source>
</evidence>
<dbReference type="EC" id="6.3.5.7" evidence="3 10"/>
<feature type="active site" description="Charge relay system" evidence="10">
    <location>
        <position position="154"/>
    </location>
</feature>
<keyword evidence="5 10" id="KW-0436">Ligase</keyword>
<comment type="subunit">
    <text evidence="2 10">Heterotrimer of A, B and C subunits.</text>
</comment>
<dbReference type="GO" id="GO:0016740">
    <property type="term" value="F:transferase activity"/>
    <property type="evidence" value="ECO:0007669"/>
    <property type="project" value="UniProtKB-KW"/>
</dbReference>
<evidence type="ECO:0000256" key="10">
    <source>
        <dbReference type="HAMAP-Rule" id="MF_00120"/>
    </source>
</evidence>
<reference evidence="12 13" key="1">
    <citation type="submission" date="2019-11" db="EMBL/GenBank/DDBJ databases">
        <authorList>
            <person name="Khan S.A."/>
            <person name="Jeon C.O."/>
            <person name="Chun B.H."/>
        </authorList>
    </citation>
    <scope>NUCLEOTIDE SEQUENCE [LARGE SCALE GENOMIC DNA]</scope>
    <source>
        <strain evidence="12 13">IMCC 1097</strain>
    </source>
</reference>
<accession>A0A5Q2QG83</accession>
<gene>
    <name evidence="10 12" type="primary">gatA</name>
    <name evidence="12" type="ORF">GH975_10625</name>
</gene>
<dbReference type="InterPro" id="IPR000120">
    <property type="entry name" value="Amidase"/>
</dbReference>
<dbReference type="Proteomes" id="UP000388235">
    <property type="component" value="Chromosome"/>
</dbReference>
<dbReference type="NCBIfam" id="TIGR00132">
    <property type="entry name" value="gatA"/>
    <property type="match status" value="1"/>
</dbReference>
<comment type="catalytic activity">
    <reaction evidence="9 10">
        <text>L-glutamyl-tRNA(Gln) + L-glutamine + ATP + H2O = L-glutaminyl-tRNA(Gln) + L-glutamate + ADP + phosphate + H(+)</text>
        <dbReference type="Rhea" id="RHEA:17521"/>
        <dbReference type="Rhea" id="RHEA-COMP:9681"/>
        <dbReference type="Rhea" id="RHEA-COMP:9684"/>
        <dbReference type="ChEBI" id="CHEBI:15377"/>
        <dbReference type="ChEBI" id="CHEBI:15378"/>
        <dbReference type="ChEBI" id="CHEBI:29985"/>
        <dbReference type="ChEBI" id="CHEBI:30616"/>
        <dbReference type="ChEBI" id="CHEBI:43474"/>
        <dbReference type="ChEBI" id="CHEBI:58359"/>
        <dbReference type="ChEBI" id="CHEBI:78520"/>
        <dbReference type="ChEBI" id="CHEBI:78521"/>
        <dbReference type="ChEBI" id="CHEBI:456216"/>
        <dbReference type="EC" id="6.3.5.7"/>
    </reaction>
</comment>
<comment type="similarity">
    <text evidence="1 10">Belongs to the amidase family. GatA subfamily.</text>
</comment>
<protein>
    <recommendedName>
        <fullName evidence="4 10">Glutamyl-tRNA(Gln) amidotransferase subunit A</fullName>
        <shortName evidence="10">Glu-ADT subunit A</shortName>
        <ecNumber evidence="3 10">6.3.5.7</ecNumber>
    </recommendedName>
</protein>
<evidence type="ECO:0000256" key="5">
    <source>
        <dbReference type="ARBA" id="ARBA00022598"/>
    </source>
</evidence>
<proteinExistence type="inferred from homology"/>
<dbReference type="GO" id="GO:0006412">
    <property type="term" value="P:translation"/>
    <property type="evidence" value="ECO:0007669"/>
    <property type="project" value="UniProtKB-UniRule"/>
</dbReference>
<feature type="active site" description="Charge relay system" evidence="10">
    <location>
        <position position="79"/>
    </location>
</feature>
<dbReference type="GO" id="GO:0050567">
    <property type="term" value="F:glutaminyl-tRNA synthase (glutamine-hydrolyzing) activity"/>
    <property type="evidence" value="ECO:0007669"/>
    <property type="project" value="UniProtKB-UniRule"/>
</dbReference>
<dbReference type="InterPro" id="IPR023631">
    <property type="entry name" value="Amidase_dom"/>
</dbReference>